<evidence type="ECO:0000259" key="12">
    <source>
        <dbReference type="Pfam" id="PF00962"/>
    </source>
</evidence>
<evidence type="ECO:0000256" key="6">
    <source>
        <dbReference type="ARBA" id="ARBA00022525"/>
    </source>
</evidence>
<comment type="similarity">
    <text evidence="3">Belongs to the metallo-dependent hydrolases superfamily. Adenosine and AMP deaminases family. ADGF subfamily.</text>
</comment>
<evidence type="ECO:0000256" key="5">
    <source>
        <dbReference type="ARBA" id="ARBA00018099"/>
    </source>
</evidence>
<accession>A0A8J2PT05</accession>
<dbReference type="FunFam" id="3.20.20.140:FF:000017">
    <property type="entry name" value="Adenosine deaminase 2"/>
    <property type="match status" value="1"/>
</dbReference>
<evidence type="ECO:0000313" key="15">
    <source>
        <dbReference type="Proteomes" id="UP000708208"/>
    </source>
</evidence>
<sequence>MVSNLVVLGIFVLVSSTCSAPTVQEYISKRNQSVQEENDIRLGSNQRLDNPREVKVNEILMKYKSREYKEGLDSNGAHFATAHHFFHTKHLIEASNVFKIIRLLPKGASLHMHDDTVPSVEWVARNLTYMENLYACVDSNDYLTFHFYQTKPTEECAPGKNWMLVADMRESASSKEFIDSWFAQSMSMFTPQPDVDYPNINEAWRIFEAKITTTAGVAHYEPALRQHFYRTLQEHYDDNVMYIEERGLLVGVYLANQTTLSTIDTLRVFYEVAQQFKQDHPDFWGAKYIYAPHRFHSPEVISELINEAVEMKDKFPTFFAGFDLVGQEDKGTPLLGFISQLLDAAEKGVKFFFHAGETAWHGTPIDENLIDAILLNTTRIGHGYALASHPSLAEEVQRRQIFVESCPISNQVLKLVDDFRNHPVIPLMKEGFPLVIASDNPG</sequence>
<evidence type="ECO:0000256" key="4">
    <source>
        <dbReference type="ARBA" id="ARBA00012784"/>
    </source>
</evidence>
<evidence type="ECO:0000256" key="3">
    <source>
        <dbReference type="ARBA" id="ARBA00006083"/>
    </source>
</evidence>
<dbReference type="GO" id="GO:0005615">
    <property type="term" value="C:extracellular space"/>
    <property type="evidence" value="ECO:0007669"/>
    <property type="project" value="InterPro"/>
</dbReference>
<feature type="non-terminal residue" evidence="14">
    <location>
        <position position="1"/>
    </location>
</feature>
<evidence type="ECO:0000256" key="7">
    <source>
        <dbReference type="ARBA" id="ARBA00022723"/>
    </source>
</evidence>
<dbReference type="InterPro" id="IPR006330">
    <property type="entry name" value="Ado/ade_deaminase"/>
</dbReference>
<organism evidence="14 15">
    <name type="scientific">Allacma fusca</name>
    <dbReference type="NCBI Taxonomy" id="39272"/>
    <lineage>
        <taxon>Eukaryota</taxon>
        <taxon>Metazoa</taxon>
        <taxon>Ecdysozoa</taxon>
        <taxon>Arthropoda</taxon>
        <taxon>Hexapoda</taxon>
        <taxon>Collembola</taxon>
        <taxon>Symphypleona</taxon>
        <taxon>Sminthuridae</taxon>
        <taxon>Allacma</taxon>
    </lineage>
</organism>
<keyword evidence="9" id="KW-0378">Hydrolase</keyword>
<dbReference type="EC" id="3.5.4.4" evidence="4"/>
<feature type="domain" description="Adenosine/AMP deaminase N-terminal" evidence="13">
    <location>
        <begin position="10"/>
        <end position="101"/>
    </location>
</feature>
<comment type="cofactor">
    <cofactor evidence="1">
        <name>Zn(2+)</name>
        <dbReference type="ChEBI" id="CHEBI:29105"/>
    </cofactor>
</comment>
<evidence type="ECO:0000259" key="13">
    <source>
        <dbReference type="Pfam" id="PF08451"/>
    </source>
</evidence>
<dbReference type="GO" id="GO:0046103">
    <property type="term" value="P:inosine biosynthetic process"/>
    <property type="evidence" value="ECO:0007669"/>
    <property type="project" value="TreeGrafter"/>
</dbReference>
<comment type="catalytic activity">
    <reaction evidence="10">
        <text>adenosine + H2O + H(+) = inosine + NH4(+)</text>
        <dbReference type="Rhea" id="RHEA:24408"/>
        <dbReference type="ChEBI" id="CHEBI:15377"/>
        <dbReference type="ChEBI" id="CHEBI:15378"/>
        <dbReference type="ChEBI" id="CHEBI:16335"/>
        <dbReference type="ChEBI" id="CHEBI:17596"/>
        <dbReference type="ChEBI" id="CHEBI:28938"/>
        <dbReference type="EC" id="3.5.4.4"/>
    </reaction>
</comment>
<dbReference type="Pfam" id="PF08451">
    <property type="entry name" value="A_deaminase_N"/>
    <property type="match status" value="1"/>
</dbReference>
<name>A0A8J2PT05_9HEXA</name>
<dbReference type="InterPro" id="IPR006331">
    <property type="entry name" value="ADGF"/>
</dbReference>
<reference evidence="14" key="1">
    <citation type="submission" date="2021-06" db="EMBL/GenBank/DDBJ databases">
        <authorList>
            <person name="Hodson N. C."/>
            <person name="Mongue J. A."/>
            <person name="Jaron S. K."/>
        </authorList>
    </citation>
    <scope>NUCLEOTIDE SEQUENCE</scope>
</reference>
<evidence type="ECO:0000256" key="10">
    <source>
        <dbReference type="ARBA" id="ARBA00047764"/>
    </source>
</evidence>
<evidence type="ECO:0000256" key="11">
    <source>
        <dbReference type="SAM" id="SignalP"/>
    </source>
</evidence>
<dbReference type="EMBL" id="CAJVCH010570759">
    <property type="protein sequence ID" value="CAG7835770.1"/>
    <property type="molecule type" value="Genomic_DNA"/>
</dbReference>
<keyword evidence="15" id="KW-1185">Reference proteome</keyword>
<keyword evidence="8 11" id="KW-0732">Signal</keyword>
<evidence type="ECO:0000256" key="1">
    <source>
        <dbReference type="ARBA" id="ARBA00001947"/>
    </source>
</evidence>
<keyword evidence="6" id="KW-0964">Secreted</keyword>
<protein>
    <recommendedName>
        <fullName evidence="5">Adenosine deaminase</fullName>
        <ecNumber evidence="4">3.5.4.4</ecNumber>
    </recommendedName>
</protein>
<dbReference type="AlphaFoldDB" id="A0A8J2PT05"/>
<gene>
    <name evidence="14" type="ORF">AFUS01_LOCUS45097</name>
</gene>
<feature type="non-terminal residue" evidence="14">
    <location>
        <position position="442"/>
    </location>
</feature>
<dbReference type="Proteomes" id="UP000708208">
    <property type="component" value="Unassembled WGS sequence"/>
</dbReference>
<dbReference type="GO" id="GO:0006154">
    <property type="term" value="P:adenosine catabolic process"/>
    <property type="evidence" value="ECO:0007669"/>
    <property type="project" value="InterPro"/>
</dbReference>
<dbReference type="InterPro" id="IPR001365">
    <property type="entry name" value="A_deaminase_dom"/>
</dbReference>
<dbReference type="GO" id="GO:0004000">
    <property type="term" value="F:adenosine deaminase activity"/>
    <property type="evidence" value="ECO:0007669"/>
    <property type="project" value="InterPro"/>
</dbReference>
<dbReference type="PANTHER" id="PTHR11409">
    <property type="entry name" value="ADENOSINE DEAMINASE"/>
    <property type="match status" value="1"/>
</dbReference>
<keyword evidence="7" id="KW-0479">Metal-binding</keyword>
<dbReference type="GO" id="GO:0046872">
    <property type="term" value="F:metal ion binding"/>
    <property type="evidence" value="ECO:0007669"/>
    <property type="project" value="UniProtKB-KW"/>
</dbReference>
<dbReference type="InterPro" id="IPR013659">
    <property type="entry name" value="A_deaminase_N"/>
</dbReference>
<dbReference type="PANTHER" id="PTHR11409:SF39">
    <property type="entry name" value="ADENOSINE DEAMINASE 2"/>
    <property type="match status" value="1"/>
</dbReference>
<feature type="domain" description="Adenosine deaminase" evidence="12">
    <location>
        <begin position="203"/>
        <end position="441"/>
    </location>
</feature>
<feature type="signal peptide" evidence="11">
    <location>
        <begin position="1"/>
        <end position="19"/>
    </location>
</feature>
<feature type="chain" id="PRO_5035172530" description="Adenosine deaminase" evidence="11">
    <location>
        <begin position="20"/>
        <end position="442"/>
    </location>
</feature>
<proteinExistence type="inferred from homology"/>
<comment type="subcellular location">
    <subcellularLocation>
        <location evidence="2">Secreted</location>
    </subcellularLocation>
</comment>
<dbReference type="Pfam" id="PF00962">
    <property type="entry name" value="A_deaminase"/>
    <property type="match status" value="1"/>
</dbReference>
<evidence type="ECO:0000256" key="8">
    <source>
        <dbReference type="ARBA" id="ARBA00022729"/>
    </source>
</evidence>
<comment type="caution">
    <text evidence="14">The sequence shown here is derived from an EMBL/GenBank/DDBJ whole genome shotgun (WGS) entry which is preliminary data.</text>
</comment>
<evidence type="ECO:0000256" key="2">
    <source>
        <dbReference type="ARBA" id="ARBA00004613"/>
    </source>
</evidence>
<evidence type="ECO:0000256" key="9">
    <source>
        <dbReference type="ARBA" id="ARBA00022801"/>
    </source>
</evidence>
<evidence type="ECO:0000313" key="14">
    <source>
        <dbReference type="EMBL" id="CAG7835770.1"/>
    </source>
</evidence>
<dbReference type="NCBIfam" id="TIGR01431">
    <property type="entry name" value="adm_rel"/>
    <property type="match status" value="1"/>
</dbReference>
<dbReference type="OrthoDB" id="7202371at2759"/>